<evidence type="ECO:0000256" key="7">
    <source>
        <dbReference type="ARBA" id="ARBA00025019"/>
    </source>
</evidence>
<keyword evidence="3" id="KW-0694">RNA-binding</keyword>
<evidence type="ECO:0000313" key="10">
    <source>
        <dbReference type="EMBL" id="QOE76807.1"/>
    </source>
</evidence>
<evidence type="ECO:0000256" key="6">
    <source>
        <dbReference type="ARBA" id="ARBA00024859"/>
    </source>
</evidence>
<dbReference type="InterPro" id="IPR013188">
    <property type="entry name" value="Flu_matrix_M1_C"/>
</dbReference>
<organism evidence="10">
    <name type="scientific">Siamese algae-eater influenza-like virus</name>
    <dbReference type="NCBI Taxonomy" id="2777035"/>
    <lineage>
        <taxon>Viruses</taxon>
        <taxon>Riboviria</taxon>
        <taxon>Orthornavirae</taxon>
        <taxon>Negarnaviricota</taxon>
        <taxon>Polyploviricotina</taxon>
        <taxon>Insthoviricetes</taxon>
        <taxon>Articulavirales</taxon>
        <taxon>Orthomyxoviridae</taxon>
    </lineage>
</organism>
<reference evidence="10" key="2">
    <citation type="journal article" name="Viruses">
        <title>Divergent Influenza-Like Viruses of Amphibians and Fish Support an Ancient Evolutionary Association.</title>
        <authorList>
            <person name="Parry R."/>
            <person name="Wille M."/>
            <person name="Turnbull O.M.H."/>
            <person name="Geoghegan J.L."/>
            <person name="Holmes E.C."/>
        </authorList>
    </citation>
    <scope>NUCLEOTIDE SEQUENCE</scope>
    <source>
        <strain evidence="10">SAEILV/fish-T1K</strain>
    </source>
</reference>
<keyword evidence="1" id="KW-1048">Host nucleus</keyword>
<evidence type="ECO:0000256" key="2">
    <source>
        <dbReference type="ARBA" id="ARBA00022844"/>
    </source>
</evidence>
<name>A0A866VZ08_9ORTO</name>
<dbReference type="InterPro" id="IPR036039">
    <property type="entry name" value="Flu_matrix_M1"/>
</dbReference>
<sequence length="254" mass="27675">MSQLFEMVEAHLLALLPDGQVKAEIGEKLLEIFSGRCGDLESTLEWVKMRPLIGEMNKAIIGVAISLTCPKEAAKLRSRRFISSPLAGVGDASVLRKSSQLYEKVRKTVTLHEAMEIASGYSTGVIAAALGLIYTGMGKVSPDAAYGVICALCEKMADGHHNNKRKLMGARNPLVRHEGRMVSALHAARTMETLGNTSEHAEDTRELAERTKTLIGAMRSMGTGITSSNKMKDDVLADMNKYLTKMGMNPRRLV</sequence>
<accession>A0A866VZ08</accession>
<dbReference type="InterPro" id="IPR001561">
    <property type="entry name" value="Flu_matrix_M1_N"/>
</dbReference>
<dbReference type="SMART" id="SM00759">
    <property type="entry name" value="Flu_M1_C"/>
    <property type="match status" value="1"/>
</dbReference>
<keyword evidence="4" id="KW-0472">Membrane</keyword>
<comment type="function">
    <text evidence="7">Determines the virion's shape: spherical or filamentous. Clinical isolates of influenza are characterized by the presence of significant proportion of filamentous virions, whereas after multiple passage on eggs or cell culture, virions have only spherical morphology. Filamentous virions are thought to be important to infect neighboring cells, and spherical virions more suited to spread through aerosol between hosts organisms.</text>
</comment>
<keyword evidence="2" id="KW-0946">Virion</keyword>
<evidence type="ECO:0000259" key="9">
    <source>
        <dbReference type="SMART" id="SM00759"/>
    </source>
</evidence>
<comment type="subunit">
    <text evidence="8">Homodimer and homomultimer. Interacts with NEP. Binds ribonucleocapsid by both interacting with genomic RNA and NP protein. May interact with HA and NA. Cannot bind NP without genomic RNA.</text>
</comment>
<dbReference type="SUPFAM" id="SSF48145">
    <property type="entry name" value="Influenza virus matrix protein M1"/>
    <property type="match status" value="1"/>
</dbReference>
<evidence type="ECO:0000256" key="1">
    <source>
        <dbReference type="ARBA" id="ARBA00022562"/>
    </source>
</evidence>
<dbReference type="InterPro" id="IPR015799">
    <property type="entry name" value="Flu_matrix_M1_N_sub2"/>
</dbReference>
<dbReference type="Gene3D" id="1.10.10.180">
    <property type="match status" value="1"/>
</dbReference>
<evidence type="ECO:0000256" key="4">
    <source>
        <dbReference type="ARBA" id="ARBA00023136"/>
    </source>
</evidence>
<dbReference type="Pfam" id="PF08289">
    <property type="entry name" value="Flu_M1_C"/>
    <property type="match status" value="1"/>
</dbReference>
<protein>
    <submittedName>
        <fullName evidence="10">Matrix protein</fullName>
    </submittedName>
</protein>
<dbReference type="GO" id="GO:0003723">
    <property type="term" value="F:RNA binding"/>
    <property type="evidence" value="ECO:0007669"/>
    <property type="project" value="UniProtKB-KW"/>
</dbReference>
<gene>
    <name evidence="10" type="primary">M</name>
</gene>
<dbReference type="Gene3D" id="1.20.91.10">
    <property type="match status" value="1"/>
</dbReference>
<proteinExistence type="predicted"/>
<reference evidence="10" key="1">
    <citation type="submission" date="2020-08" db="EMBL/GenBank/DDBJ databases">
        <authorList>
            <person name="Parry R.H."/>
            <person name="Wille M."/>
            <person name="Geoghegan J.L."/>
            <person name="Turnbull O.M.H."/>
            <person name="Holmes E.C."/>
        </authorList>
    </citation>
    <scope>NUCLEOTIDE SEQUENCE</scope>
    <source>
        <strain evidence="10">SAEILV/fish-T1K</strain>
    </source>
</reference>
<evidence type="ECO:0000256" key="3">
    <source>
        <dbReference type="ARBA" id="ARBA00022884"/>
    </source>
</evidence>
<keyword evidence="5" id="KW-0468">Viral matrix protein</keyword>
<evidence type="ECO:0000256" key="8">
    <source>
        <dbReference type="ARBA" id="ARBA00046829"/>
    </source>
</evidence>
<dbReference type="GO" id="GO:0044423">
    <property type="term" value="C:virion component"/>
    <property type="evidence" value="ECO:0007669"/>
    <property type="project" value="UniProtKB-KW"/>
</dbReference>
<evidence type="ECO:0000256" key="5">
    <source>
        <dbReference type="ARBA" id="ARBA00023311"/>
    </source>
</evidence>
<dbReference type="GO" id="GO:0039660">
    <property type="term" value="F:structural constituent of virion"/>
    <property type="evidence" value="ECO:0007669"/>
    <property type="project" value="UniProtKB-KW"/>
</dbReference>
<feature type="domain" description="Influenza matrix M1 C-terminal" evidence="9">
    <location>
        <begin position="160"/>
        <end position="254"/>
    </location>
</feature>
<comment type="function">
    <text evidence="6">Plays critical roles in virus replication, from virus entry and uncoating to assembly and budding of the virus particle. M1 binding to ribonucleocapsids (RNPs) in nucleus seems to inhibit viral transcription. Interaction of viral NEP with M1-RNP is thought to promote nuclear export of the complex, which is targeted to the virion assembly site at the apical plasma membrane in polarized epithelial cells. Interactions with NA and HA may bring M1, a non-raft-associated protein, into lipid rafts. Forms a continuous shell on the inner side of the lipid bilayer in virion, where it binds the RNP. During virus entry into cell, the M2 ion channel acidifies the internal virion core, inducing M1 dissociation from the RNP. M1-free RNPs are transported to the nucleus, where viral transcription and replication can take place.</text>
</comment>
<dbReference type="Pfam" id="PF00598">
    <property type="entry name" value="Flu_M1"/>
    <property type="match status" value="1"/>
</dbReference>
<dbReference type="EMBL" id="MT926385">
    <property type="protein sequence ID" value="QOE76807.1"/>
    <property type="molecule type" value="Viral_cRNA"/>
</dbReference>
<dbReference type="InterPro" id="IPR015423">
    <property type="entry name" value="Flu_matrix_M1_N_sub1"/>
</dbReference>